<evidence type="ECO:0000259" key="1">
    <source>
        <dbReference type="PROSITE" id="PS50022"/>
    </source>
</evidence>
<keyword evidence="3" id="KW-1185">Reference proteome</keyword>
<dbReference type="InterPro" id="IPR008979">
    <property type="entry name" value="Galactose-bd-like_sf"/>
</dbReference>
<dbReference type="RefSeq" id="WP_256555599.1">
    <property type="nucleotide sequence ID" value="NZ_JANHOF010000018.1"/>
</dbReference>
<dbReference type="EMBL" id="JBHLVF010000028">
    <property type="protein sequence ID" value="MFC0392955.1"/>
    <property type="molecule type" value="Genomic_DNA"/>
</dbReference>
<organism evidence="2 3">
    <name type="scientific">Paenibacillus mendelii</name>
    <dbReference type="NCBI Taxonomy" id="206163"/>
    <lineage>
        <taxon>Bacteria</taxon>
        <taxon>Bacillati</taxon>
        <taxon>Bacillota</taxon>
        <taxon>Bacilli</taxon>
        <taxon>Bacillales</taxon>
        <taxon>Paenibacillaceae</taxon>
        <taxon>Paenibacillus</taxon>
    </lineage>
</organism>
<dbReference type="InterPro" id="IPR017853">
    <property type="entry name" value="GH"/>
</dbReference>
<dbReference type="PANTHER" id="PTHR10030:SF37">
    <property type="entry name" value="ALPHA-L-FUCOSIDASE-RELATED"/>
    <property type="match status" value="1"/>
</dbReference>
<dbReference type="PROSITE" id="PS50022">
    <property type="entry name" value="FA58C_3"/>
    <property type="match status" value="1"/>
</dbReference>
<protein>
    <submittedName>
        <fullName evidence="2">Discoidin domain-containing protein</fullName>
    </submittedName>
</protein>
<dbReference type="SUPFAM" id="SSF49785">
    <property type="entry name" value="Galactose-binding domain-like"/>
    <property type="match status" value="1"/>
</dbReference>
<comment type="caution">
    <text evidence="2">The sequence shown here is derived from an EMBL/GenBank/DDBJ whole genome shotgun (WGS) entry which is preliminary data.</text>
</comment>
<dbReference type="Pfam" id="PF00754">
    <property type="entry name" value="F5_F8_type_C"/>
    <property type="match status" value="1"/>
</dbReference>
<dbReference type="Gene3D" id="3.20.20.80">
    <property type="entry name" value="Glycosidases"/>
    <property type="match status" value="1"/>
</dbReference>
<dbReference type="Proteomes" id="UP001589818">
    <property type="component" value="Unassembled WGS sequence"/>
</dbReference>
<proteinExistence type="predicted"/>
<feature type="domain" description="F5/8 type C" evidence="1">
    <location>
        <begin position="30"/>
        <end position="127"/>
    </location>
</feature>
<evidence type="ECO:0000313" key="3">
    <source>
        <dbReference type="Proteomes" id="UP001589818"/>
    </source>
</evidence>
<dbReference type="InterPro" id="IPR000933">
    <property type="entry name" value="Glyco_hydro_29"/>
</dbReference>
<accession>A0ABV6JAP5</accession>
<dbReference type="Gene3D" id="2.60.120.260">
    <property type="entry name" value="Galactose-binding domain-like"/>
    <property type="match status" value="1"/>
</dbReference>
<dbReference type="PANTHER" id="PTHR10030">
    <property type="entry name" value="ALPHA-L-FUCOSIDASE"/>
    <property type="match status" value="1"/>
</dbReference>
<name>A0ABV6JAP5_9BACL</name>
<gene>
    <name evidence="2" type="ORF">ACFFJ8_16435</name>
</gene>
<dbReference type="SUPFAM" id="SSF51445">
    <property type="entry name" value="(Trans)glycosidases"/>
    <property type="match status" value="1"/>
</dbReference>
<evidence type="ECO:0000313" key="2">
    <source>
        <dbReference type="EMBL" id="MFC0392955.1"/>
    </source>
</evidence>
<reference evidence="2 3" key="1">
    <citation type="submission" date="2024-09" db="EMBL/GenBank/DDBJ databases">
        <authorList>
            <person name="Sun Q."/>
            <person name="Mori K."/>
        </authorList>
    </citation>
    <scope>NUCLEOTIDE SEQUENCE [LARGE SCALE GENOMIC DNA]</scope>
    <source>
        <strain evidence="2 3">CCM 4839</strain>
    </source>
</reference>
<dbReference type="InterPro" id="IPR000421">
    <property type="entry name" value="FA58C"/>
</dbReference>
<sequence length="170" mass="19516">MYYGSVGGNATFLLNLPPDKRGLIHENDRARLSELGEAIRNTFRTNLAEGSSAQASGTMSGHQVDSIFDGNPDTYWCPEEGTEQVTIEVDLKAETEFNLVVLQEHRYSQRIEKLELEVQQDGEWKPLWIGTVVGYKRICWFDKVTSRYIRFKITESRWCPRISVFEVFCG</sequence>